<dbReference type="PANTHER" id="PTHR13779">
    <property type="entry name" value="WERNER HELICASE-INTERACTING PROTEIN 1 FAMILY MEMBER"/>
    <property type="match status" value="1"/>
</dbReference>
<reference evidence="5 6" key="1">
    <citation type="journal article" date="2012" name="Front. Microbiol.">
        <title>Draft Genome Sequence of the Virulent Strain 01-B526 of the Fish Pathogen Aeromonas salmonicida.</title>
        <authorList>
            <person name="Charette S.J."/>
            <person name="Brochu F."/>
            <person name="Boyle B."/>
            <person name="Filion G."/>
            <person name="Tanaka K.H."/>
            <person name="Derome N."/>
        </authorList>
    </citation>
    <scope>NUCLEOTIDE SEQUENCE [LARGE SCALE GENOMIC DNA]</scope>
    <source>
        <strain evidence="5 6">P11</strain>
    </source>
</reference>
<dbReference type="Gene3D" id="1.20.272.10">
    <property type="match status" value="1"/>
</dbReference>
<name>A0A1A6AXS5_9CLOT</name>
<evidence type="ECO:0000256" key="3">
    <source>
        <dbReference type="ARBA" id="ARBA00022840"/>
    </source>
</evidence>
<dbReference type="GO" id="GO:0003677">
    <property type="term" value="F:DNA binding"/>
    <property type="evidence" value="ECO:0007669"/>
    <property type="project" value="InterPro"/>
</dbReference>
<comment type="similarity">
    <text evidence="1">Belongs to the AAA ATPase family. RarA/MGS1/WRNIP1 subfamily.</text>
</comment>
<dbReference type="InterPro" id="IPR032423">
    <property type="entry name" value="AAA_assoc_2"/>
</dbReference>
<evidence type="ECO:0000256" key="1">
    <source>
        <dbReference type="ARBA" id="ARBA00008959"/>
    </source>
</evidence>
<dbReference type="InterPro" id="IPR021886">
    <property type="entry name" value="MgsA_C"/>
</dbReference>
<dbReference type="GO" id="GO:0005524">
    <property type="term" value="F:ATP binding"/>
    <property type="evidence" value="ECO:0007669"/>
    <property type="project" value="UniProtKB-KW"/>
</dbReference>
<evidence type="ECO:0000259" key="4">
    <source>
        <dbReference type="SMART" id="SM00382"/>
    </source>
</evidence>
<dbReference type="GO" id="GO:0000731">
    <property type="term" value="P:DNA synthesis involved in DNA repair"/>
    <property type="evidence" value="ECO:0007669"/>
    <property type="project" value="TreeGrafter"/>
</dbReference>
<dbReference type="PATRIC" id="fig|1353534.3.peg.1191"/>
<dbReference type="SMART" id="SM00382">
    <property type="entry name" value="AAA"/>
    <property type="match status" value="1"/>
</dbReference>
<accession>A0A1A6AXS5</accession>
<dbReference type="GO" id="GO:0008047">
    <property type="term" value="F:enzyme activator activity"/>
    <property type="evidence" value="ECO:0007669"/>
    <property type="project" value="TreeGrafter"/>
</dbReference>
<evidence type="ECO:0000313" key="5">
    <source>
        <dbReference type="EMBL" id="OBR94833.1"/>
    </source>
</evidence>
<dbReference type="RefSeq" id="WP_065077517.1">
    <property type="nucleotide sequence ID" value="NZ_LROS01000011.1"/>
</dbReference>
<dbReference type="EMBL" id="LROS01000011">
    <property type="protein sequence ID" value="OBR94833.1"/>
    <property type="molecule type" value="Genomic_DNA"/>
</dbReference>
<sequence length="419" mass="46989">MQPLAERMRPRDICDVVGQEHILGNGKVLSNMIKNKKIMNMVFYGPPGVGKTTVANIISGSMDKKLYKLNATNASVKDIQDIVKSLDGFMGYKGVVLYLDEIQNFNKKQQQSLLEYIEDGRITLIASTAENPYHCVYNAILSRSIVFEFKPLQKCHIIRNLNRILNILEQEDNLSISLEEGVLEYIASICGGDVRRSINFLEVVVYSTKSIKGNEVNLKLENVKECLQEKGFNFDKDGDYFYDALSALQKSIRGSSPDASIYYTALLIKGGQLSAICRRLLVIASEDIGLAYPQAAGIVYSLVQSALYVGLPEARIPISEAVILLATAPKSNSCYKAIDGALNDINSMNIGDIPDHLKDSHYYGAEKLGRGIDYKYPHDYKNHYVDQQYLPDKLKDVKYYIPGENKMERSAQNYMNSIK</sequence>
<evidence type="ECO:0000256" key="2">
    <source>
        <dbReference type="ARBA" id="ARBA00022741"/>
    </source>
</evidence>
<dbReference type="InterPro" id="IPR008921">
    <property type="entry name" value="DNA_pol3_clamp-load_cplx_C"/>
</dbReference>
<keyword evidence="3" id="KW-0067">ATP-binding</keyword>
<keyword evidence="6" id="KW-1185">Reference proteome</keyword>
<dbReference type="GO" id="GO:0006261">
    <property type="term" value="P:DNA-templated DNA replication"/>
    <property type="evidence" value="ECO:0007669"/>
    <property type="project" value="TreeGrafter"/>
</dbReference>
<dbReference type="PANTHER" id="PTHR13779:SF7">
    <property type="entry name" value="ATPASE WRNIP1"/>
    <property type="match status" value="1"/>
</dbReference>
<dbReference type="Pfam" id="PF12002">
    <property type="entry name" value="MgsA_C"/>
    <property type="match status" value="1"/>
</dbReference>
<dbReference type="SUPFAM" id="SSF52540">
    <property type="entry name" value="P-loop containing nucleoside triphosphate hydrolases"/>
    <property type="match status" value="1"/>
</dbReference>
<organism evidence="5 6">
    <name type="scientific">Clostridium ragsdalei P11</name>
    <dbReference type="NCBI Taxonomy" id="1353534"/>
    <lineage>
        <taxon>Bacteria</taxon>
        <taxon>Bacillati</taxon>
        <taxon>Bacillota</taxon>
        <taxon>Clostridia</taxon>
        <taxon>Eubacteriales</taxon>
        <taxon>Clostridiaceae</taxon>
        <taxon>Clostridium</taxon>
    </lineage>
</organism>
<dbReference type="Gene3D" id="3.40.50.300">
    <property type="entry name" value="P-loop containing nucleotide triphosphate hydrolases"/>
    <property type="match status" value="1"/>
</dbReference>
<protein>
    <submittedName>
        <fullName evidence="5">Replication-associated recombination protein A</fullName>
    </submittedName>
</protein>
<dbReference type="GO" id="GO:0006310">
    <property type="term" value="P:DNA recombination"/>
    <property type="evidence" value="ECO:0007669"/>
    <property type="project" value="InterPro"/>
</dbReference>
<dbReference type="InterPro" id="IPR027417">
    <property type="entry name" value="P-loop_NTPase"/>
</dbReference>
<feature type="domain" description="AAA+ ATPase" evidence="4">
    <location>
        <begin position="37"/>
        <end position="152"/>
    </location>
</feature>
<dbReference type="FunFam" id="1.10.3710.10:FF:000003">
    <property type="entry name" value="ATPase, AAA family protein"/>
    <property type="match status" value="1"/>
</dbReference>
<dbReference type="Pfam" id="PF05496">
    <property type="entry name" value="RuvB_N"/>
    <property type="match status" value="1"/>
</dbReference>
<dbReference type="CDD" id="cd18139">
    <property type="entry name" value="HLD_clamp_RarA"/>
    <property type="match status" value="1"/>
</dbReference>
<dbReference type="Gene3D" id="1.10.3710.10">
    <property type="entry name" value="DNA polymerase III clamp loader subunits, C-terminal domain"/>
    <property type="match status" value="1"/>
</dbReference>
<evidence type="ECO:0000313" key="6">
    <source>
        <dbReference type="Proteomes" id="UP000093954"/>
    </source>
</evidence>
<dbReference type="SUPFAM" id="SSF48019">
    <property type="entry name" value="post-AAA+ oligomerization domain-like"/>
    <property type="match status" value="1"/>
</dbReference>
<dbReference type="AlphaFoldDB" id="A0A1A6AXS5"/>
<dbReference type="InterPro" id="IPR051314">
    <property type="entry name" value="AAA_ATPase_RarA/MGS1/WRNIP1"/>
</dbReference>
<dbReference type="InterPro" id="IPR008824">
    <property type="entry name" value="RuvB-like_N"/>
</dbReference>
<comment type="caution">
    <text evidence="5">The sequence shown here is derived from an EMBL/GenBank/DDBJ whole genome shotgun (WGS) entry which is preliminary data.</text>
</comment>
<proteinExistence type="inferred from homology"/>
<dbReference type="Pfam" id="PF16193">
    <property type="entry name" value="AAA_assoc_2"/>
    <property type="match status" value="1"/>
</dbReference>
<keyword evidence="2" id="KW-0547">Nucleotide-binding</keyword>
<gene>
    <name evidence="5" type="primary">rarA</name>
    <name evidence="5" type="ORF">CLRAG_11710</name>
</gene>
<dbReference type="GO" id="GO:0017116">
    <property type="term" value="F:single-stranded DNA helicase activity"/>
    <property type="evidence" value="ECO:0007669"/>
    <property type="project" value="TreeGrafter"/>
</dbReference>
<dbReference type="InterPro" id="IPR003593">
    <property type="entry name" value="AAA+_ATPase"/>
</dbReference>
<dbReference type="Gene3D" id="1.10.8.60">
    <property type="match status" value="1"/>
</dbReference>
<dbReference type="Proteomes" id="UP000093954">
    <property type="component" value="Unassembled WGS sequence"/>
</dbReference>
<dbReference type="GO" id="GO:0009378">
    <property type="term" value="F:four-way junction helicase activity"/>
    <property type="evidence" value="ECO:0007669"/>
    <property type="project" value="InterPro"/>
</dbReference>
<dbReference type="CDD" id="cd00009">
    <property type="entry name" value="AAA"/>
    <property type="match status" value="1"/>
</dbReference>